<dbReference type="PROSITE" id="PS00211">
    <property type="entry name" value="ABC_TRANSPORTER_1"/>
    <property type="match status" value="1"/>
</dbReference>
<dbReference type="PROSITE" id="PS50893">
    <property type="entry name" value="ABC_TRANSPORTER_2"/>
    <property type="match status" value="2"/>
</dbReference>
<dbReference type="SMART" id="SM00382">
    <property type="entry name" value="AAA"/>
    <property type="match status" value="2"/>
</dbReference>
<comment type="caution">
    <text evidence="6">The sequence shown here is derived from an EMBL/GenBank/DDBJ whole genome shotgun (WGS) entry which is preliminary data.</text>
</comment>
<feature type="domain" description="ABC transporter" evidence="5">
    <location>
        <begin position="281"/>
        <end position="525"/>
    </location>
</feature>
<evidence type="ECO:0000259" key="5">
    <source>
        <dbReference type="PROSITE" id="PS50893"/>
    </source>
</evidence>
<accession>A0A846RQZ0</accession>
<name>A0A846RQZ0_9MICC</name>
<dbReference type="GO" id="GO:0016887">
    <property type="term" value="F:ATP hydrolysis activity"/>
    <property type="evidence" value="ECO:0007669"/>
    <property type="project" value="InterPro"/>
</dbReference>
<dbReference type="PANTHER" id="PTHR43790:SF9">
    <property type="entry name" value="GALACTOFURANOSE TRANSPORTER ATP-BINDING PROTEIN YTFR"/>
    <property type="match status" value="1"/>
</dbReference>
<evidence type="ECO:0000256" key="3">
    <source>
        <dbReference type="ARBA" id="ARBA00022741"/>
    </source>
</evidence>
<dbReference type="GO" id="GO:0005524">
    <property type="term" value="F:ATP binding"/>
    <property type="evidence" value="ECO:0007669"/>
    <property type="project" value="UniProtKB-KW"/>
</dbReference>
<keyword evidence="4 6" id="KW-0067">ATP-binding</keyword>
<evidence type="ECO:0000256" key="4">
    <source>
        <dbReference type="ARBA" id="ARBA00022840"/>
    </source>
</evidence>
<keyword evidence="1" id="KW-0813">Transport</keyword>
<dbReference type="RefSeq" id="WP_167991323.1">
    <property type="nucleotide sequence ID" value="NZ_JAATJL010000001.1"/>
</dbReference>
<dbReference type="PANTHER" id="PTHR43790">
    <property type="entry name" value="CARBOHYDRATE TRANSPORT ATP-BINDING PROTEIN MG119-RELATED"/>
    <property type="match status" value="1"/>
</dbReference>
<keyword evidence="2" id="KW-0677">Repeat</keyword>
<dbReference type="CDD" id="cd03216">
    <property type="entry name" value="ABC_Carb_Monos_I"/>
    <property type="match status" value="1"/>
</dbReference>
<dbReference type="CDD" id="cd03215">
    <property type="entry name" value="ABC_Carb_Monos_II"/>
    <property type="match status" value="1"/>
</dbReference>
<organism evidence="6 7">
    <name type="scientific">Arthrobacter pigmenti</name>
    <dbReference type="NCBI Taxonomy" id="271432"/>
    <lineage>
        <taxon>Bacteria</taxon>
        <taxon>Bacillati</taxon>
        <taxon>Actinomycetota</taxon>
        <taxon>Actinomycetes</taxon>
        <taxon>Micrococcales</taxon>
        <taxon>Micrococcaceae</taxon>
        <taxon>Arthrobacter</taxon>
    </lineage>
</organism>
<dbReference type="InterPro" id="IPR003593">
    <property type="entry name" value="AAA+_ATPase"/>
</dbReference>
<evidence type="ECO:0000313" key="6">
    <source>
        <dbReference type="EMBL" id="NJC21516.1"/>
    </source>
</evidence>
<evidence type="ECO:0000313" key="7">
    <source>
        <dbReference type="Proteomes" id="UP000547458"/>
    </source>
</evidence>
<dbReference type="InterPro" id="IPR027417">
    <property type="entry name" value="P-loop_NTPase"/>
</dbReference>
<dbReference type="InterPro" id="IPR003439">
    <property type="entry name" value="ABC_transporter-like_ATP-bd"/>
</dbReference>
<proteinExistence type="predicted"/>
<evidence type="ECO:0000256" key="2">
    <source>
        <dbReference type="ARBA" id="ARBA00022737"/>
    </source>
</evidence>
<dbReference type="SUPFAM" id="SSF52540">
    <property type="entry name" value="P-loop containing nucleoside triphosphate hydrolases"/>
    <property type="match status" value="2"/>
</dbReference>
<keyword evidence="3" id="KW-0547">Nucleotide-binding</keyword>
<reference evidence="6 7" key="1">
    <citation type="submission" date="2020-03" db="EMBL/GenBank/DDBJ databases">
        <title>Sequencing the genomes of 1000 actinobacteria strains.</title>
        <authorList>
            <person name="Klenk H.-P."/>
        </authorList>
    </citation>
    <scope>NUCLEOTIDE SEQUENCE [LARGE SCALE GENOMIC DNA]</scope>
    <source>
        <strain evidence="6 7">DSM 16403</strain>
    </source>
</reference>
<dbReference type="Pfam" id="PF00005">
    <property type="entry name" value="ABC_tran"/>
    <property type="match status" value="2"/>
</dbReference>
<evidence type="ECO:0000256" key="1">
    <source>
        <dbReference type="ARBA" id="ARBA00022448"/>
    </source>
</evidence>
<protein>
    <submittedName>
        <fullName evidence="6">Ribose transport system ATP-binding protein</fullName>
    </submittedName>
</protein>
<keyword evidence="7" id="KW-1185">Reference proteome</keyword>
<dbReference type="InterPro" id="IPR050107">
    <property type="entry name" value="ABC_carbohydrate_import_ATPase"/>
</dbReference>
<dbReference type="EMBL" id="JAATJL010000001">
    <property type="protein sequence ID" value="NJC21516.1"/>
    <property type="molecule type" value="Genomic_DNA"/>
</dbReference>
<dbReference type="InterPro" id="IPR017871">
    <property type="entry name" value="ABC_transporter-like_CS"/>
</dbReference>
<dbReference type="AlphaFoldDB" id="A0A846RQZ0"/>
<gene>
    <name evidence="6" type="ORF">BJ994_000592</name>
</gene>
<dbReference type="Gene3D" id="3.40.50.300">
    <property type="entry name" value="P-loop containing nucleotide triphosphate hydrolases"/>
    <property type="match status" value="2"/>
</dbReference>
<feature type="domain" description="ABC transporter" evidence="5">
    <location>
        <begin position="19"/>
        <end position="260"/>
    </location>
</feature>
<dbReference type="Proteomes" id="UP000547458">
    <property type="component" value="Unassembled WGS sequence"/>
</dbReference>
<sequence length="537" mass="57810">MHNGYAETTELSQAKEPVISVRGVTKIYPGVVALSGIDIDLRPGEIHALLGENGAGKSTLINILSGTVAPTEGTITVGGTAARITSPRRSQELGIATVHQEQSLAPNLNGIENIFLGREMISGKSRFAGVLNEKGMRKRVLDLAHEFGLSDRDLGVPVEALGALKQHVVQILKALTFNTQVLILDEPTSGLADHERGTLFSYMRQLRQRGISLLWVTHRLDELFGLADTVTVFRDGKLVANADPATESADSLVRMMVGRNVLSASNDDDAGRSQRGRRFRGAEEEVIRLVSVSRQPLLHDISLHVNRGEILGLAGIAGAGRTETARVILGADRLDSGKILIKSNAVSIRSPKDARAHGIAYVPEERKTHAILDDFSIKRNITISDLHRTASAGLLLNGRRETTTAKEYVADLGIKTSSVHEKIRNLSGGNQQKVVIARCLFTQPDLIIFDEPTQGIDVGAKAEVYRLIYEFVDQGGAAIVISSDLPELIRVSDRVAVMREGSIVGHLEGTGRDEAASETSELGEHIISLATRGGAAA</sequence>